<protein>
    <submittedName>
        <fullName evidence="1">Uncharacterized protein</fullName>
    </submittedName>
</protein>
<name>A0ABS3AQC2_9BACT</name>
<evidence type="ECO:0000313" key="1">
    <source>
        <dbReference type="EMBL" id="MBN4066932.1"/>
    </source>
</evidence>
<evidence type="ECO:0000313" key="2">
    <source>
        <dbReference type="Proteomes" id="UP000722121"/>
    </source>
</evidence>
<reference evidence="1 2" key="1">
    <citation type="submission" date="2021-02" db="EMBL/GenBank/DDBJ databases">
        <title>Activity-based single-cell genomes from oceanic crustal fluid captures similar information to metagenomic and metatranscriptomic surveys with orders of magnitude less sampling.</title>
        <authorList>
            <person name="D'Angelo T.S."/>
            <person name="Orcutt B.N."/>
        </authorList>
    </citation>
    <scope>NUCLEOTIDE SEQUENCE [LARGE SCALE GENOMIC DNA]</scope>
    <source>
        <strain evidence="1">AH-315-G07</strain>
    </source>
</reference>
<accession>A0ABS3AQC2</accession>
<dbReference type="Proteomes" id="UP000722121">
    <property type="component" value="Unassembled WGS sequence"/>
</dbReference>
<feature type="non-terminal residue" evidence="1">
    <location>
        <position position="1"/>
    </location>
</feature>
<dbReference type="EMBL" id="JAFITR010000040">
    <property type="protein sequence ID" value="MBN4066932.1"/>
    <property type="molecule type" value="Genomic_DNA"/>
</dbReference>
<proteinExistence type="predicted"/>
<keyword evidence="2" id="KW-1185">Reference proteome</keyword>
<sequence>YDTIDALIAILKEEFKMPFHTIYLSEEERLSTIFVVDAPHFMGFEQPATNVMIFVQHDHANEARAENHSE</sequence>
<organism evidence="1 2">
    <name type="scientific">Simkania negevensis</name>
    <dbReference type="NCBI Taxonomy" id="83561"/>
    <lineage>
        <taxon>Bacteria</taxon>
        <taxon>Pseudomonadati</taxon>
        <taxon>Chlamydiota</taxon>
        <taxon>Chlamydiia</taxon>
        <taxon>Parachlamydiales</taxon>
        <taxon>Simkaniaceae</taxon>
        <taxon>Simkania</taxon>
    </lineage>
</organism>
<gene>
    <name evidence="1" type="ORF">JYU14_02495</name>
</gene>
<comment type="caution">
    <text evidence="1">The sequence shown here is derived from an EMBL/GenBank/DDBJ whole genome shotgun (WGS) entry which is preliminary data.</text>
</comment>